<dbReference type="RefSeq" id="XP_018063692.1">
    <property type="nucleotide sequence ID" value="XM_018216087.1"/>
</dbReference>
<keyword evidence="4" id="KW-1185">Reference proteome</keyword>
<protein>
    <submittedName>
        <fullName evidence="3">Uncharacterized protein</fullName>
    </submittedName>
</protein>
<dbReference type="InParanoid" id="A0A132BCF5"/>
<dbReference type="InterPro" id="IPR021765">
    <property type="entry name" value="UstYa-like"/>
</dbReference>
<dbReference type="KEGG" id="psco:LY89DRAFT_690382"/>
<evidence type="ECO:0000256" key="2">
    <source>
        <dbReference type="SAM" id="Phobius"/>
    </source>
</evidence>
<feature type="transmembrane region" description="Helical" evidence="2">
    <location>
        <begin position="32"/>
        <end position="55"/>
    </location>
</feature>
<dbReference type="Proteomes" id="UP000070700">
    <property type="component" value="Unassembled WGS sequence"/>
</dbReference>
<accession>A0A132BCF5</accession>
<evidence type="ECO:0000313" key="3">
    <source>
        <dbReference type="EMBL" id="KUJ09337.1"/>
    </source>
</evidence>
<dbReference type="AlphaFoldDB" id="A0A132BCF5"/>
<sequence>MSPSKYKDYQILEEEGKEDTIRRTISPRSRHAFLLAFAFSVLLNVICLSYIALHWHGETTNSLSRFAQLPKQDGIHLTKTPFSSANDTVADAEWEALDTTPGTITLPDEFAQNHGIRTGMRFPWDESQGLYVIKGFHNLHCLKAIRRSFREYQQDIPQSQNAGHILHCLDNLRQSTMCTASDDLIPVVSNEVEAGLKMQCRSWEKLTTWALDPERHACYDYIDEYRHAKHEIERFGFCPESSRYYPNMKEYFDREGHQDPWT</sequence>
<keyword evidence="2" id="KW-0812">Transmembrane</keyword>
<keyword evidence="2" id="KW-0472">Membrane</keyword>
<organism evidence="3 4">
    <name type="scientific">Mollisia scopiformis</name>
    <name type="common">Conifer needle endophyte fungus</name>
    <name type="synonym">Phialocephala scopiformis</name>
    <dbReference type="NCBI Taxonomy" id="149040"/>
    <lineage>
        <taxon>Eukaryota</taxon>
        <taxon>Fungi</taxon>
        <taxon>Dikarya</taxon>
        <taxon>Ascomycota</taxon>
        <taxon>Pezizomycotina</taxon>
        <taxon>Leotiomycetes</taxon>
        <taxon>Helotiales</taxon>
        <taxon>Mollisiaceae</taxon>
        <taxon>Mollisia</taxon>
    </lineage>
</organism>
<dbReference type="GeneID" id="28825813"/>
<dbReference type="PANTHER" id="PTHR33365:SF6">
    <property type="entry name" value="OXIDASE USTYA"/>
    <property type="match status" value="1"/>
</dbReference>
<evidence type="ECO:0000313" key="4">
    <source>
        <dbReference type="Proteomes" id="UP000070700"/>
    </source>
</evidence>
<reference evidence="3 4" key="1">
    <citation type="submission" date="2015-10" db="EMBL/GenBank/DDBJ databases">
        <title>Full genome of DAOMC 229536 Phialocephala scopiformis, a fungal endophyte of spruce producing the potent anti-insectan compound rugulosin.</title>
        <authorList>
            <consortium name="DOE Joint Genome Institute"/>
            <person name="Walker A.K."/>
            <person name="Frasz S.L."/>
            <person name="Seifert K.A."/>
            <person name="Miller J.D."/>
            <person name="Mondo S.J."/>
            <person name="Labutti K."/>
            <person name="Lipzen A."/>
            <person name="Dockter R."/>
            <person name="Kennedy M."/>
            <person name="Grigoriev I.V."/>
            <person name="Spatafora J.W."/>
        </authorList>
    </citation>
    <scope>NUCLEOTIDE SEQUENCE [LARGE SCALE GENOMIC DNA]</scope>
    <source>
        <strain evidence="3 4">CBS 120377</strain>
    </source>
</reference>
<gene>
    <name evidence="3" type="ORF">LY89DRAFT_690382</name>
</gene>
<evidence type="ECO:0000256" key="1">
    <source>
        <dbReference type="ARBA" id="ARBA00035112"/>
    </source>
</evidence>
<dbReference type="OrthoDB" id="3687641at2759"/>
<comment type="similarity">
    <text evidence="1">Belongs to the ustYa family.</text>
</comment>
<dbReference type="EMBL" id="KQ947432">
    <property type="protein sequence ID" value="KUJ09337.1"/>
    <property type="molecule type" value="Genomic_DNA"/>
</dbReference>
<dbReference type="GO" id="GO:0043386">
    <property type="term" value="P:mycotoxin biosynthetic process"/>
    <property type="evidence" value="ECO:0007669"/>
    <property type="project" value="InterPro"/>
</dbReference>
<keyword evidence="2" id="KW-1133">Transmembrane helix</keyword>
<proteinExistence type="inferred from homology"/>
<name>A0A132BCF5_MOLSC</name>
<dbReference type="Pfam" id="PF11807">
    <property type="entry name" value="UstYa"/>
    <property type="match status" value="1"/>
</dbReference>
<dbReference type="PANTHER" id="PTHR33365">
    <property type="entry name" value="YALI0B05434P"/>
    <property type="match status" value="1"/>
</dbReference>